<keyword evidence="21" id="KW-0812">Transmembrane</keyword>
<keyword evidence="4 14" id="KW-0547">Nucleotide-binding</keyword>
<evidence type="ECO:0000256" key="8">
    <source>
        <dbReference type="ARBA" id="ARBA00023016"/>
    </source>
</evidence>
<dbReference type="Gene3D" id="1.20.58.1480">
    <property type="match status" value="1"/>
</dbReference>
<dbReference type="PROSITE" id="PS01046">
    <property type="entry name" value="LON_SER"/>
    <property type="match status" value="1"/>
</dbReference>
<evidence type="ECO:0000313" key="25">
    <source>
        <dbReference type="Proteomes" id="UP000318661"/>
    </source>
</evidence>
<dbReference type="Proteomes" id="UP000318661">
    <property type="component" value="Unassembled WGS sequence"/>
</dbReference>
<dbReference type="NCBIfam" id="TIGR00763">
    <property type="entry name" value="lon"/>
    <property type="match status" value="1"/>
</dbReference>
<evidence type="ECO:0000256" key="20">
    <source>
        <dbReference type="SAM" id="MobiDB-lite"/>
    </source>
</evidence>
<dbReference type="InterPro" id="IPR015947">
    <property type="entry name" value="PUA-like_sf"/>
</dbReference>
<reference evidence="24 25" key="1">
    <citation type="journal article" date="2019" name="Nat. Microbiol.">
        <title>Mediterranean grassland soil C-N compound turnover is dependent on rainfall and depth, and is mediated by genomically divergent microorganisms.</title>
        <authorList>
            <person name="Diamond S."/>
            <person name="Andeer P.F."/>
            <person name="Li Z."/>
            <person name="Crits-Christoph A."/>
            <person name="Burstein D."/>
            <person name="Anantharaman K."/>
            <person name="Lane K.R."/>
            <person name="Thomas B.C."/>
            <person name="Pan C."/>
            <person name="Northen T.R."/>
            <person name="Banfield J.F."/>
        </authorList>
    </citation>
    <scope>NUCLEOTIDE SEQUENCE [LARGE SCALE GENOMIC DNA]</scope>
    <source>
        <strain evidence="24">NP_2</strain>
    </source>
</reference>
<comment type="induction">
    <text evidence="14">By heat shock.</text>
</comment>
<dbReference type="InterPro" id="IPR046336">
    <property type="entry name" value="Lon_prtase_N_sf"/>
</dbReference>
<evidence type="ECO:0000256" key="13">
    <source>
        <dbReference type="ARBA" id="ARBA00082722"/>
    </source>
</evidence>
<evidence type="ECO:0000256" key="6">
    <source>
        <dbReference type="ARBA" id="ARBA00022825"/>
    </source>
</evidence>
<dbReference type="InterPro" id="IPR008269">
    <property type="entry name" value="Lon_proteolytic"/>
</dbReference>
<dbReference type="GO" id="GO:0004176">
    <property type="term" value="F:ATP-dependent peptidase activity"/>
    <property type="evidence" value="ECO:0007669"/>
    <property type="project" value="UniProtKB-UniRule"/>
</dbReference>
<accession>A0A537LPK4</accession>
<evidence type="ECO:0000256" key="18">
    <source>
        <dbReference type="PROSITE-ProRule" id="PRU01122"/>
    </source>
</evidence>
<feature type="binding site" evidence="14 17">
    <location>
        <begin position="363"/>
        <end position="370"/>
    </location>
    <ligand>
        <name>ATP</name>
        <dbReference type="ChEBI" id="CHEBI:30616"/>
    </ligand>
</feature>
<dbReference type="Pfam" id="PF02190">
    <property type="entry name" value="LON_substr_bdg"/>
    <property type="match status" value="1"/>
</dbReference>
<dbReference type="Pfam" id="PF05362">
    <property type="entry name" value="Lon_C"/>
    <property type="match status" value="1"/>
</dbReference>
<dbReference type="PANTHER" id="PTHR10046">
    <property type="entry name" value="ATP DEPENDENT LON PROTEASE FAMILY MEMBER"/>
    <property type="match status" value="1"/>
</dbReference>
<dbReference type="InterPro" id="IPR004815">
    <property type="entry name" value="Lon_bac/euk-typ"/>
</dbReference>
<comment type="subunit">
    <text evidence="14 15">Homohexamer. Organized in a ring with a central cavity.</text>
</comment>
<dbReference type="HAMAP" id="MF_01973">
    <property type="entry name" value="lon_bact"/>
    <property type="match status" value="1"/>
</dbReference>
<dbReference type="Gene3D" id="1.20.5.5270">
    <property type="match status" value="1"/>
</dbReference>
<evidence type="ECO:0000256" key="4">
    <source>
        <dbReference type="ARBA" id="ARBA00022741"/>
    </source>
</evidence>
<keyword evidence="21" id="KW-0472">Membrane</keyword>
<keyword evidence="2 14" id="KW-0963">Cytoplasm</keyword>
<dbReference type="Gene3D" id="2.30.130.40">
    <property type="entry name" value="LON domain-like"/>
    <property type="match status" value="1"/>
</dbReference>
<feature type="active site" evidence="14 16">
    <location>
        <position position="736"/>
    </location>
</feature>
<dbReference type="PROSITE" id="PS51787">
    <property type="entry name" value="LON_N"/>
    <property type="match status" value="1"/>
</dbReference>
<dbReference type="Gene3D" id="3.30.230.10">
    <property type="match status" value="1"/>
</dbReference>
<comment type="subcellular location">
    <subcellularLocation>
        <location evidence="1 14 15">Cytoplasm</location>
    </subcellularLocation>
</comment>
<dbReference type="InterPro" id="IPR014721">
    <property type="entry name" value="Ribsml_uS5_D2-typ_fold_subgr"/>
</dbReference>
<feature type="transmembrane region" description="Helical" evidence="21">
    <location>
        <begin position="12"/>
        <end position="35"/>
    </location>
</feature>
<dbReference type="InterPro" id="IPR027543">
    <property type="entry name" value="Lon_bac"/>
</dbReference>
<dbReference type="InterPro" id="IPR003111">
    <property type="entry name" value="Lon_prtase_N"/>
</dbReference>
<evidence type="ECO:0000256" key="14">
    <source>
        <dbReference type="HAMAP-Rule" id="MF_01973"/>
    </source>
</evidence>
<evidence type="ECO:0000256" key="5">
    <source>
        <dbReference type="ARBA" id="ARBA00022801"/>
    </source>
</evidence>
<evidence type="ECO:0000256" key="3">
    <source>
        <dbReference type="ARBA" id="ARBA00022670"/>
    </source>
</evidence>
<dbReference type="InterPro" id="IPR020568">
    <property type="entry name" value="Ribosomal_Su5_D2-typ_SF"/>
</dbReference>
<keyword evidence="3 14" id="KW-0645">Protease</keyword>
<dbReference type="PRINTS" id="PR00830">
    <property type="entry name" value="ENDOLAPTASE"/>
</dbReference>
<comment type="function">
    <text evidence="10 14">ATP-dependent serine protease that mediates the selective degradation of mutant and abnormal proteins as well as certain short-lived regulatory proteins. Required for cellular homeostasis and for survival from DNA damage and developmental changes induced by stress. Degrades polypeptides processively to yield small peptide fragments that are 5 to 10 amino acids long. Binds to DNA in a double-stranded, site-specific manner.</text>
</comment>
<dbReference type="GO" id="GO:0005524">
    <property type="term" value="F:ATP binding"/>
    <property type="evidence" value="ECO:0007669"/>
    <property type="project" value="UniProtKB-UniRule"/>
</dbReference>
<dbReference type="FunFam" id="1.20.5.5270:FF:000002">
    <property type="entry name" value="Lon protease homolog"/>
    <property type="match status" value="1"/>
</dbReference>
<name>A0A537LPK4_9BACT</name>
<feature type="compositionally biased region" description="Basic and acidic residues" evidence="20">
    <location>
        <begin position="799"/>
        <end position="808"/>
    </location>
</feature>
<dbReference type="GO" id="GO:0043565">
    <property type="term" value="F:sequence-specific DNA binding"/>
    <property type="evidence" value="ECO:0007669"/>
    <property type="project" value="UniProtKB-UniRule"/>
</dbReference>
<evidence type="ECO:0000256" key="9">
    <source>
        <dbReference type="ARBA" id="ARBA00050665"/>
    </source>
</evidence>
<evidence type="ECO:0000256" key="10">
    <source>
        <dbReference type="ARBA" id="ARBA00053875"/>
    </source>
</evidence>
<dbReference type="CDD" id="cd19500">
    <property type="entry name" value="RecA-like_Lon"/>
    <property type="match status" value="1"/>
</dbReference>
<dbReference type="SUPFAM" id="SSF54211">
    <property type="entry name" value="Ribosomal protein S5 domain 2-like"/>
    <property type="match status" value="1"/>
</dbReference>
<keyword evidence="8 14" id="KW-0346">Stress response</keyword>
<organism evidence="24 25">
    <name type="scientific">Candidatus Segetimicrobium genomatis</name>
    <dbReference type="NCBI Taxonomy" id="2569760"/>
    <lineage>
        <taxon>Bacteria</taxon>
        <taxon>Bacillati</taxon>
        <taxon>Candidatus Sysuimicrobiota</taxon>
        <taxon>Candidatus Sysuimicrobiia</taxon>
        <taxon>Candidatus Sysuimicrobiales</taxon>
        <taxon>Candidatus Segetimicrobiaceae</taxon>
        <taxon>Candidatus Segetimicrobium</taxon>
    </lineage>
</organism>
<protein>
    <recommendedName>
        <fullName evidence="12 14">Lon protease</fullName>
        <ecNumber evidence="11 14">3.4.21.53</ecNumber>
    </recommendedName>
    <alternativeName>
        <fullName evidence="13 14">ATP-dependent protease La</fullName>
    </alternativeName>
</protein>
<feature type="domain" description="Lon N-terminal" evidence="23">
    <location>
        <begin position="15"/>
        <end position="199"/>
    </location>
</feature>
<feature type="domain" description="Lon proteolytic" evidence="22">
    <location>
        <begin position="600"/>
        <end position="787"/>
    </location>
</feature>
<comment type="catalytic activity">
    <reaction evidence="9 14 15 18">
        <text>Hydrolysis of proteins in presence of ATP.</text>
        <dbReference type="EC" id="3.4.21.53"/>
    </reaction>
</comment>
<dbReference type="PROSITE" id="PS51786">
    <property type="entry name" value="LON_PROTEOLYTIC"/>
    <property type="match status" value="1"/>
</dbReference>
<evidence type="ECO:0000313" key="24">
    <source>
        <dbReference type="EMBL" id="TMJ09949.1"/>
    </source>
</evidence>
<dbReference type="EMBL" id="VBAJ01000030">
    <property type="protein sequence ID" value="TMJ09949.1"/>
    <property type="molecule type" value="Genomic_DNA"/>
</dbReference>
<dbReference type="EC" id="3.4.21.53" evidence="11 14"/>
<evidence type="ECO:0000256" key="15">
    <source>
        <dbReference type="PIRNR" id="PIRNR001174"/>
    </source>
</evidence>
<dbReference type="GO" id="GO:0016887">
    <property type="term" value="F:ATP hydrolysis activity"/>
    <property type="evidence" value="ECO:0007669"/>
    <property type="project" value="UniProtKB-UniRule"/>
</dbReference>
<evidence type="ECO:0000259" key="22">
    <source>
        <dbReference type="PROSITE" id="PS51786"/>
    </source>
</evidence>
<dbReference type="InterPro" id="IPR054594">
    <property type="entry name" value="Lon_lid"/>
</dbReference>
<dbReference type="InterPro" id="IPR008268">
    <property type="entry name" value="Peptidase_S16_AS"/>
</dbReference>
<evidence type="ECO:0000259" key="23">
    <source>
        <dbReference type="PROSITE" id="PS51787"/>
    </source>
</evidence>
<evidence type="ECO:0000256" key="2">
    <source>
        <dbReference type="ARBA" id="ARBA00022490"/>
    </source>
</evidence>
<evidence type="ECO:0000256" key="19">
    <source>
        <dbReference type="RuleBase" id="RU000591"/>
    </source>
</evidence>
<evidence type="ECO:0000256" key="21">
    <source>
        <dbReference type="SAM" id="Phobius"/>
    </source>
</evidence>
<dbReference type="Gene3D" id="3.40.50.300">
    <property type="entry name" value="P-loop containing nucleotide triphosphate hydrolases"/>
    <property type="match status" value="1"/>
</dbReference>
<dbReference type="GO" id="GO:0006515">
    <property type="term" value="P:protein quality control for misfolded or incompletely synthesized proteins"/>
    <property type="evidence" value="ECO:0007669"/>
    <property type="project" value="UniProtKB-UniRule"/>
</dbReference>
<feature type="active site" evidence="14 16">
    <location>
        <position position="693"/>
    </location>
</feature>
<dbReference type="Gene3D" id="1.10.8.60">
    <property type="match status" value="1"/>
</dbReference>
<evidence type="ECO:0000256" key="11">
    <source>
        <dbReference type="ARBA" id="ARBA00066743"/>
    </source>
</evidence>
<dbReference type="InterPro" id="IPR003593">
    <property type="entry name" value="AAA+_ATPase"/>
</dbReference>
<evidence type="ECO:0000256" key="16">
    <source>
        <dbReference type="PIRSR" id="PIRSR001174-1"/>
    </source>
</evidence>
<dbReference type="InterPro" id="IPR027065">
    <property type="entry name" value="Lon_Prtase"/>
</dbReference>
<feature type="region of interest" description="Disordered" evidence="20">
    <location>
        <begin position="789"/>
        <end position="808"/>
    </location>
</feature>
<dbReference type="SUPFAM" id="SSF52540">
    <property type="entry name" value="P-loop containing nucleoside triphosphate hydrolases"/>
    <property type="match status" value="1"/>
</dbReference>
<keyword evidence="6 14" id="KW-0720">Serine protease</keyword>
<dbReference type="GO" id="GO:0005737">
    <property type="term" value="C:cytoplasm"/>
    <property type="evidence" value="ECO:0007669"/>
    <property type="project" value="UniProtKB-SubCell"/>
</dbReference>
<dbReference type="GO" id="GO:0004252">
    <property type="term" value="F:serine-type endopeptidase activity"/>
    <property type="evidence" value="ECO:0007669"/>
    <property type="project" value="UniProtKB-UniRule"/>
</dbReference>
<evidence type="ECO:0000256" key="7">
    <source>
        <dbReference type="ARBA" id="ARBA00022840"/>
    </source>
</evidence>
<dbReference type="Pfam" id="PF22667">
    <property type="entry name" value="Lon_lid"/>
    <property type="match status" value="1"/>
</dbReference>
<gene>
    <name evidence="14 24" type="primary">lon</name>
    <name evidence="24" type="ORF">E6G99_01845</name>
</gene>
<comment type="caution">
    <text evidence="24">The sequence shown here is derived from an EMBL/GenBank/DDBJ whole genome shotgun (WGS) entry which is preliminary data.</text>
</comment>
<evidence type="ECO:0000256" key="17">
    <source>
        <dbReference type="PIRSR" id="PIRSR001174-2"/>
    </source>
</evidence>
<dbReference type="PIRSF" id="PIRSF001174">
    <property type="entry name" value="Lon_proteas"/>
    <property type="match status" value="1"/>
</dbReference>
<dbReference type="SMART" id="SM00464">
    <property type="entry name" value="LON"/>
    <property type="match status" value="1"/>
</dbReference>
<sequence length="808" mass="88010">MNTSRELDRPKTLVVPLLPLTTGVVLPGMVVTIALETDEARKAVAAAHAADSAIFVVPKIDGRYARIGTLARVEDAVRLPTRIEVRVIRGLQRAMLGTTVAEVGDAVWVQIEPIEDSAPASERVRELARVYRATVENIVEARGVPEVAQMLRGITDPGALVDTAGYSPDLSFEQKVEILQTLDVERRLELAIAWANRTLADLELKEKIGREVAEGMDKRQREFLLREQLEAIRKELGEADDGPSIAEEFRAKIAASGMPEQARQEAERELARLQRTSPQSPEYGWIRTYLDWMTEVPWNRRTEDNLNVAEARRILTEDHTGLEDVKERIIEYLSVRRLRKERGLAETETATKRGSGAILTLIGPPGVGKTSLGESVARALGRKFGRISLGGIHDEAEIRGHRRTYVGALPGRIVRALKDAGTKNPVLMLDEIDKVGADWRGDPSSALLEVLDPAQNHTFRDHYLGVDMDLSEVLFIATGNVVETIPEPLLDRMEVIRIDGYTEDEKVDIARDHLGPRQFERNGLRPEEVALPDETIRQIVANYTREAGVRNLEREIGKVLRKVATRIAAGEAAAPVTVNPDALLAYLGRPKFYFEAAERTSVPGVATGLAVTGAGGDVLFVEAAAIEHPEGNGYAEPGLTLTGQLGDVMKESAQIALSYVGSHAAELGIDPAKFRGRFHVHVPAGAVPKDGPSAGITLTTALVSLLTGRSVRATVGMTGEVTLQGRVLPIGGLKQKVLAAHRAGLKEVILPKRNERDLEDVPKQVRDQMMFHAADTISQVLALALEPNAEASGQGATARPREDGAKGA</sequence>
<dbReference type="SMART" id="SM00382">
    <property type="entry name" value="AAA"/>
    <property type="match status" value="1"/>
</dbReference>
<dbReference type="GO" id="GO:0034605">
    <property type="term" value="P:cellular response to heat"/>
    <property type="evidence" value="ECO:0007669"/>
    <property type="project" value="UniProtKB-UniRule"/>
</dbReference>
<comment type="similarity">
    <text evidence="14 15 18 19">Belongs to the peptidase S16 family.</text>
</comment>
<evidence type="ECO:0000256" key="12">
    <source>
        <dbReference type="ARBA" id="ARBA00071934"/>
    </source>
</evidence>
<evidence type="ECO:0000256" key="1">
    <source>
        <dbReference type="ARBA" id="ARBA00004496"/>
    </source>
</evidence>
<dbReference type="InterPro" id="IPR003959">
    <property type="entry name" value="ATPase_AAA_core"/>
</dbReference>
<proteinExistence type="evidence at transcript level"/>
<keyword evidence="7 14" id="KW-0067">ATP-binding</keyword>
<dbReference type="InterPro" id="IPR027417">
    <property type="entry name" value="P-loop_NTPase"/>
</dbReference>
<dbReference type="AlphaFoldDB" id="A0A537LPK4"/>
<keyword evidence="5 14" id="KW-0378">Hydrolase</keyword>
<dbReference type="Pfam" id="PF00004">
    <property type="entry name" value="AAA"/>
    <property type="match status" value="1"/>
</dbReference>
<keyword evidence="21" id="KW-1133">Transmembrane helix</keyword>
<dbReference type="SUPFAM" id="SSF88697">
    <property type="entry name" value="PUA domain-like"/>
    <property type="match status" value="1"/>
</dbReference>
<dbReference type="FunFam" id="3.40.50.300:FF:000021">
    <property type="entry name" value="Lon protease homolog"/>
    <property type="match status" value="1"/>
</dbReference>